<protein>
    <submittedName>
        <fullName evidence="4">Uncharacterized protein</fullName>
    </submittedName>
</protein>
<gene>
    <name evidence="4" type="ORF">UFOVP1204_45</name>
    <name evidence="2" type="ORF">UFOVP473_56</name>
    <name evidence="3" type="ORF">UFOVP983_56</name>
</gene>
<evidence type="ECO:0000313" key="4">
    <source>
        <dbReference type="EMBL" id="CAB4190115.1"/>
    </source>
</evidence>
<evidence type="ECO:0000313" key="2">
    <source>
        <dbReference type="EMBL" id="CAB4145898.1"/>
    </source>
</evidence>
<proteinExistence type="predicted"/>
<feature type="transmembrane region" description="Helical" evidence="1">
    <location>
        <begin position="44"/>
        <end position="65"/>
    </location>
</feature>
<name>A0A6J5RC61_9CAUD</name>
<evidence type="ECO:0000256" key="1">
    <source>
        <dbReference type="SAM" id="Phobius"/>
    </source>
</evidence>
<evidence type="ECO:0000313" key="3">
    <source>
        <dbReference type="EMBL" id="CAB4176804.1"/>
    </source>
</evidence>
<accession>A0A6J5RC61</accession>
<dbReference type="EMBL" id="LR796939">
    <property type="protein sequence ID" value="CAB4176804.1"/>
    <property type="molecule type" value="Genomic_DNA"/>
</dbReference>
<reference evidence="4" key="1">
    <citation type="submission" date="2020-05" db="EMBL/GenBank/DDBJ databases">
        <authorList>
            <person name="Chiriac C."/>
            <person name="Salcher M."/>
            <person name="Ghai R."/>
            <person name="Kavagutti S V."/>
        </authorList>
    </citation>
    <scope>NUCLEOTIDE SEQUENCE</scope>
</reference>
<dbReference type="EMBL" id="LR796459">
    <property type="protein sequence ID" value="CAB4145898.1"/>
    <property type="molecule type" value="Genomic_DNA"/>
</dbReference>
<sequence>MIRDIFGLTSLSAGFYAVWCATPADAATADWIDAQGKLVVGGMAIGWPLLAIAAIVLLTSLAVWVGNAIGRTLESDEFWHDDAPRSPEQRARDGGV</sequence>
<dbReference type="EMBL" id="LR797150">
    <property type="protein sequence ID" value="CAB4190115.1"/>
    <property type="molecule type" value="Genomic_DNA"/>
</dbReference>
<organism evidence="4">
    <name type="scientific">uncultured Caudovirales phage</name>
    <dbReference type="NCBI Taxonomy" id="2100421"/>
    <lineage>
        <taxon>Viruses</taxon>
        <taxon>Duplodnaviria</taxon>
        <taxon>Heunggongvirae</taxon>
        <taxon>Uroviricota</taxon>
        <taxon>Caudoviricetes</taxon>
        <taxon>Peduoviridae</taxon>
        <taxon>Maltschvirus</taxon>
        <taxon>Maltschvirus maltsch</taxon>
    </lineage>
</organism>
<keyword evidence="1" id="KW-0812">Transmembrane</keyword>
<keyword evidence="1" id="KW-0472">Membrane</keyword>
<keyword evidence="1" id="KW-1133">Transmembrane helix</keyword>